<gene>
    <name evidence="1" type="ORF">Cgig2_031963</name>
</gene>
<dbReference type="AlphaFoldDB" id="A0A9Q1QCU4"/>
<evidence type="ECO:0000313" key="2">
    <source>
        <dbReference type="Proteomes" id="UP001153076"/>
    </source>
</evidence>
<accession>A0A9Q1QCU4</accession>
<dbReference type="Proteomes" id="UP001153076">
    <property type="component" value="Unassembled WGS sequence"/>
</dbReference>
<proteinExistence type="predicted"/>
<keyword evidence="2" id="KW-1185">Reference proteome</keyword>
<dbReference type="EMBL" id="JAKOGI010000300">
    <property type="protein sequence ID" value="KAJ8437442.1"/>
    <property type="molecule type" value="Genomic_DNA"/>
</dbReference>
<organism evidence="1 2">
    <name type="scientific">Carnegiea gigantea</name>
    <dbReference type="NCBI Taxonomy" id="171969"/>
    <lineage>
        <taxon>Eukaryota</taxon>
        <taxon>Viridiplantae</taxon>
        <taxon>Streptophyta</taxon>
        <taxon>Embryophyta</taxon>
        <taxon>Tracheophyta</taxon>
        <taxon>Spermatophyta</taxon>
        <taxon>Magnoliopsida</taxon>
        <taxon>eudicotyledons</taxon>
        <taxon>Gunneridae</taxon>
        <taxon>Pentapetalae</taxon>
        <taxon>Caryophyllales</taxon>
        <taxon>Cactineae</taxon>
        <taxon>Cactaceae</taxon>
        <taxon>Cactoideae</taxon>
        <taxon>Echinocereeae</taxon>
        <taxon>Carnegiea</taxon>
    </lineage>
</organism>
<name>A0A9Q1QCU4_9CARY</name>
<protein>
    <submittedName>
        <fullName evidence="1">Uncharacterized protein</fullName>
    </submittedName>
</protein>
<reference evidence="1" key="1">
    <citation type="submission" date="2022-04" db="EMBL/GenBank/DDBJ databases">
        <title>Carnegiea gigantea Genome sequencing and assembly v2.</title>
        <authorList>
            <person name="Copetti D."/>
            <person name="Sanderson M.J."/>
            <person name="Burquez A."/>
            <person name="Wojciechowski M.F."/>
        </authorList>
    </citation>
    <scope>NUCLEOTIDE SEQUENCE</scope>
    <source>
        <strain evidence="1">SGP5-SGP5p</strain>
        <tissue evidence="1">Aerial part</tissue>
    </source>
</reference>
<evidence type="ECO:0000313" key="1">
    <source>
        <dbReference type="EMBL" id="KAJ8437442.1"/>
    </source>
</evidence>
<sequence length="163" mass="18583">MNDLVHLLQKLQSLHEFCRVESYNVLDGSAALSKASVSQNVLSKRQCHLDLQSALCRRFDVSRSNASPFSSDLQDLTVNGAALLLDTARKLYKHYKDLKSGQSNYFFYNGILLYAMGEKPAFQRSRFLTLKLHDVKQLMLPKHIQIPQTLLQDQMRGNEIAII</sequence>
<comment type="caution">
    <text evidence="1">The sequence shown here is derived from an EMBL/GenBank/DDBJ whole genome shotgun (WGS) entry which is preliminary data.</text>
</comment>